<evidence type="ECO:0000313" key="6">
    <source>
        <dbReference type="EMBL" id="VVN28377.1"/>
    </source>
</evidence>
<dbReference type="Gene3D" id="3.90.1150.10">
    <property type="entry name" value="Aspartate Aminotransferase, domain 1"/>
    <property type="match status" value="1"/>
</dbReference>
<keyword evidence="4" id="KW-0808">Transferase</keyword>
<dbReference type="PANTHER" id="PTHR46383">
    <property type="entry name" value="ASPARTATE AMINOTRANSFERASE"/>
    <property type="match status" value="1"/>
</dbReference>
<evidence type="ECO:0000313" key="7">
    <source>
        <dbReference type="Proteomes" id="UP000344274"/>
    </source>
</evidence>
<evidence type="ECO:0000256" key="5">
    <source>
        <dbReference type="ARBA" id="ARBA00022898"/>
    </source>
</evidence>
<reference evidence="6 7" key="1">
    <citation type="submission" date="2019-09" db="EMBL/GenBank/DDBJ databases">
        <authorList>
            <person name="Chandra G."/>
            <person name="Truman W A."/>
        </authorList>
    </citation>
    <scope>NUCLEOTIDE SEQUENCE [LARGE SCALE GENOMIC DNA]</scope>
    <source>
        <strain evidence="6">PS673</strain>
    </source>
</reference>
<dbReference type="GO" id="GO:0008483">
    <property type="term" value="F:transaminase activity"/>
    <property type="evidence" value="ECO:0007669"/>
    <property type="project" value="UniProtKB-KW"/>
</dbReference>
<proteinExistence type="inferred from homology"/>
<dbReference type="GO" id="GO:0006520">
    <property type="term" value="P:amino acid metabolic process"/>
    <property type="evidence" value="ECO:0007669"/>
    <property type="project" value="InterPro"/>
</dbReference>
<dbReference type="InterPro" id="IPR015424">
    <property type="entry name" value="PyrdxlP-dep_Trfase"/>
</dbReference>
<sequence>MDLDENLPEVALMREEYRQRRDLVCASLNHYPGIRAIQPVGGMFVMADVLQIGLSAQHFAERLLVGCCLSVLAGEAFGASAMANFVRLGGGLAGTRGIADGPVGLADLHCLFWPHRVQSRSHI</sequence>
<dbReference type="Proteomes" id="UP000344274">
    <property type="component" value="Unassembled WGS sequence"/>
</dbReference>
<dbReference type="EMBL" id="CABVHB010000052">
    <property type="protein sequence ID" value="VVN28377.1"/>
    <property type="molecule type" value="Genomic_DNA"/>
</dbReference>
<comment type="similarity">
    <text evidence="2">Belongs to the class-I pyridoxal-phosphate-dependent aminotransferase family.</text>
</comment>
<gene>
    <name evidence="6" type="ORF">PS673_04681</name>
</gene>
<evidence type="ECO:0000256" key="2">
    <source>
        <dbReference type="ARBA" id="ARBA00007441"/>
    </source>
</evidence>
<dbReference type="PANTHER" id="PTHR46383:SF1">
    <property type="entry name" value="ASPARTATE AMINOTRANSFERASE"/>
    <property type="match status" value="1"/>
</dbReference>
<comment type="cofactor">
    <cofactor evidence="1">
        <name>pyridoxal 5'-phosphate</name>
        <dbReference type="ChEBI" id="CHEBI:597326"/>
    </cofactor>
</comment>
<keyword evidence="5" id="KW-0663">Pyridoxal phosphate</keyword>
<evidence type="ECO:0000256" key="4">
    <source>
        <dbReference type="ARBA" id="ARBA00022679"/>
    </source>
</evidence>
<keyword evidence="3" id="KW-0032">Aminotransferase</keyword>
<dbReference type="AlphaFoldDB" id="A0A5E6WJ14"/>
<name>A0A5E6WJ14_PSEFL</name>
<dbReference type="SUPFAM" id="SSF53383">
    <property type="entry name" value="PLP-dependent transferases"/>
    <property type="match status" value="1"/>
</dbReference>
<accession>A0A5E6WJ14</accession>
<dbReference type="InterPro" id="IPR050596">
    <property type="entry name" value="AspAT/PAT-like"/>
</dbReference>
<evidence type="ECO:0000256" key="3">
    <source>
        <dbReference type="ARBA" id="ARBA00022576"/>
    </source>
</evidence>
<protein>
    <submittedName>
        <fullName evidence="6">Uncharacterized protein</fullName>
    </submittedName>
</protein>
<dbReference type="InterPro" id="IPR015422">
    <property type="entry name" value="PyrdxlP-dep_Trfase_small"/>
</dbReference>
<organism evidence="6 7">
    <name type="scientific">Pseudomonas fluorescens</name>
    <dbReference type="NCBI Taxonomy" id="294"/>
    <lineage>
        <taxon>Bacteria</taxon>
        <taxon>Pseudomonadati</taxon>
        <taxon>Pseudomonadota</taxon>
        <taxon>Gammaproteobacteria</taxon>
        <taxon>Pseudomonadales</taxon>
        <taxon>Pseudomonadaceae</taxon>
        <taxon>Pseudomonas</taxon>
    </lineage>
</organism>
<evidence type="ECO:0000256" key="1">
    <source>
        <dbReference type="ARBA" id="ARBA00001933"/>
    </source>
</evidence>